<dbReference type="OrthoDB" id="9810174at2"/>
<dbReference type="Gene3D" id="2.60.40.3940">
    <property type="match status" value="1"/>
</dbReference>
<accession>A0A411WGT4</accession>
<dbReference type="AlphaFoldDB" id="A0A411WGT4"/>
<dbReference type="Pfam" id="PF21882">
    <property type="entry name" value="Gp53-like_C"/>
    <property type="match status" value="1"/>
</dbReference>
<name>A0A411WGT4_9GAMM</name>
<dbReference type="EMBL" id="CP034752">
    <property type="protein sequence ID" value="QBH95455.1"/>
    <property type="molecule type" value="Genomic_DNA"/>
</dbReference>
<keyword evidence="3" id="KW-1185">Reference proteome</keyword>
<dbReference type="RefSeq" id="WP_130590446.1">
    <property type="nucleotide sequence ID" value="NZ_CP034752.1"/>
</dbReference>
<organism evidence="2 3">
    <name type="scientific">Limnobaculum zhutongyuii</name>
    <dbReference type="NCBI Taxonomy" id="2498113"/>
    <lineage>
        <taxon>Bacteria</taxon>
        <taxon>Pseudomonadati</taxon>
        <taxon>Pseudomonadota</taxon>
        <taxon>Gammaproteobacteria</taxon>
        <taxon>Enterobacterales</taxon>
        <taxon>Budviciaceae</taxon>
        <taxon>Limnobaculum</taxon>
    </lineage>
</organism>
<protein>
    <recommendedName>
        <fullName evidence="1">Putative tail fiber protein gp53-like C-terminal domain-containing protein</fullName>
    </recommendedName>
</protein>
<dbReference type="InterPro" id="IPR054075">
    <property type="entry name" value="Gp53-like_C"/>
</dbReference>
<sequence length="262" mass="27517">MKELIPPIDAPSGVFVDGNELTGIKGTIVDSKWLNNVQDATRSMQSEILTLLTAAGIDANTEQSNQLMSALNVRYLQSDNALSELKNLDKSAAAVKNLGLEEVAFLDEILHRQGNLYEIFIAGAGAQADSRKNLGLKSAAVCDVGTGTWQIPDMSSQGVTYTAGGGIQYFSNGLMRQWGTSGAIGGSCNSIDITFPVPFPNGIHHARTFDAGNPDASINLCMIGVTSKAGMKIWGVASISAAGPSLAPLNSGKGTLWEAWGN</sequence>
<proteinExistence type="predicted"/>
<dbReference type="Proteomes" id="UP000293154">
    <property type="component" value="Chromosome"/>
</dbReference>
<evidence type="ECO:0000259" key="1">
    <source>
        <dbReference type="Pfam" id="PF21882"/>
    </source>
</evidence>
<gene>
    <name evidence="2" type="ORF">EKN56_02960</name>
</gene>
<feature type="domain" description="Putative tail fiber protein gp53-like C-terminal" evidence="1">
    <location>
        <begin position="170"/>
        <end position="239"/>
    </location>
</feature>
<evidence type="ECO:0000313" key="2">
    <source>
        <dbReference type="EMBL" id="QBH95455.1"/>
    </source>
</evidence>
<evidence type="ECO:0000313" key="3">
    <source>
        <dbReference type="Proteomes" id="UP000293154"/>
    </source>
</evidence>
<reference evidence="2 3" key="1">
    <citation type="submission" date="2019-03" db="EMBL/GenBank/DDBJ databases">
        <title>Pragia sp. nov. isolated from the gut tract of Carduelis flavirostris.</title>
        <authorList>
            <person name="Ge Y."/>
        </authorList>
    </citation>
    <scope>NUCLEOTIDE SEQUENCE [LARGE SCALE GENOMIC DNA]</scope>
    <source>
        <strain evidence="2 3">CF-458</strain>
    </source>
</reference>
<dbReference type="KEGG" id="prag:EKN56_02960"/>